<evidence type="ECO:0000313" key="5">
    <source>
        <dbReference type="EMBL" id="PKK91792.1"/>
    </source>
</evidence>
<dbReference type="SMART" id="SM00646">
    <property type="entry name" value="Ami_3"/>
    <property type="match status" value="1"/>
</dbReference>
<name>A0A2N1PU36_9BACT</name>
<dbReference type="CDD" id="cd02696">
    <property type="entry name" value="MurNAc-LAA"/>
    <property type="match status" value="1"/>
</dbReference>
<comment type="caution">
    <text evidence="5">The sequence shown here is derived from an EMBL/GenBank/DDBJ whole genome shotgun (WGS) entry which is preliminary data.</text>
</comment>
<evidence type="ECO:0000256" key="2">
    <source>
        <dbReference type="SAM" id="MobiDB-lite"/>
    </source>
</evidence>
<keyword evidence="1" id="KW-0378">Hydrolase</keyword>
<feature type="domain" description="MurNAc-LAA" evidence="4">
    <location>
        <begin position="450"/>
        <end position="558"/>
    </location>
</feature>
<dbReference type="InterPro" id="IPR002508">
    <property type="entry name" value="MurNAc-LAA_cat"/>
</dbReference>
<organism evidence="5 6">
    <name type="scientific">Candidatus Wallbacteria bacterium HGW-Wallbacteria-1</name>
    <dbReference type="NCBI Taxonomy" id="2013854"/>
    <lineage>
        <taxon>Bacteria</taxon>
        <taxon>Candidatus Walliibacteriota</taxon>
    </lineage>
</organism>
<dbReference type="EMBL" id="PGXC01000002">
    <property type="protein sequence ID" value="PKK91792.1"/>
    <property type="molecule type" value="Genomic_DNA"/>
</dbReference>
<dbReference type="AlphaFoldDB" id="A0A2N1PU36"/>
<proteinExistence type="predicted"/>
<keyword evidence="3" id="KW-0812">Transmembrane</keyword>
<dbReference type="Gene3D" id="3.40.630.40">
    <property type="entry name" value="Zn-dependent exopeptidases"/>
    <property type="match status" value="1"/>
</dbReference>
<dbReference type="SUPFAM" id="SSF53187">
    <property type="entry name" value="Zn-dependent exopeptidases"/>
    <property type="match status" value="1"/>
</dbReference>
<reference evidence="5 6" key="1">
    <citation type="journal article" date="2017" name="ISME J.">
        <title>Potential for microbial H2 and metal transformations associated with novel bacteria and archaea in deep terrestrial subsurface sediments.</title>
        <authorList>
            <person name="Hernsdorf A.W."/>
            <person name="Amano Y."/>
            <person name="Miyakawa K."/>
            <person name="Ise K."/>
            <person name="Suzuki Y."/>
            <person name="Anantharaman K."/>
            <person name="Probst A."/>
            <person name="Burstein D."/>
            <person name="Thomas B.C."/>
            <person name="Banfield J.F."/>
        </authorList>
    </citation>
    <scope>NUCLEOTIDE SEQUENCE [LARGE SCALE GENOMIC DNA]</scope>
    <source>
        <strain evidence="5">HGW-Wallbacteria-1</strain>
    </source>
</reference>
<gene>
    <name evidence="5" type="ORF">CVV64_03770</name>
</gene>
<dbReference type="GO" id="GO:0008745">
    <property type="term" value="F:N-acetylmuramoyl-L-alanine amidase activity"/>
    <property type="evidence" value="ECO:0007669"/>
    <property type="project" value="InterPro"/>
</dbReference>
<dbReference type="PANTHER" id="PTHR30404:SF0">
    <property type="entry name" value="N-ACETYLMURAMOYL-L-ALANINE AMIDASE AMIC"/>
    <property type="match status" value="1"/>
</dbReference>
<evidence type="ECO:0000256" key="1">
    <source>
        <dbReference type="ARBA" id="ARBA00022801"/>
    </source>
</evidence>
<dbReference type="PANTHER" id="PTHR30404">
    <property type="entry name" value="N-ACETYLMURAMOYL-L-ALANINE AMIDASE"/>
    <property type="match status" value="1"/>
</dbReference>
<keyword evidence="3" id="KW-0472">Membrane</keyword>
<keyword evidence="3" id="KW-1133">Transmembrane helix</keyword>
<evidence type="ECO:0000259" key="4">
    <source>
        <dbReference type="SMART" id="SM00646"/>
    </source>
</evidence>
<feature type="region of interest" description="Disordered" evidence="2">
    <location>
        <begin position="149"/>
        <end position="171"/>
    </location>
</feature>
<dbReference type="GO" id="GO:0030288">
    <property type="term" value="C:outer membrane-bounded periplasmic space"/>
    <property type="evidence" value="ECO:0007669"/>
    <property type="project" value="TreeGrafter"/>
</dbReference>
<dbReference type="Pfam" id="PF01520">
    <property type="entry name" value="Amidase_3"/>
    <property type="match status" value="1"/>
</dbReference>
<dbReference type="InterPro" id="IPR050695">
    <property type="entry name" value="N-acetylmuramoyl_amidase_3"/>
</dbReference>
<protein>
    <recommendedName>
        <fullName evidence="4">MurNAc-LAA domain-containing protein</fullName>
    </recommendedName>
</protein>
<evidence type="ECO:0000313" key="6">
    <source>
        <dbReference type="Proteomes" id="UP000233256"/>
    </source>
</evidence>
<feature type="transmembrane region" description="Helical" evidence="3">
    <location>
        <begin position="85"/>
        <end position="105"/>
    </location>
</feature>
<dbReference type="Proteomes" id="UP000233256">
    <property type="component" value="Unassembled WGS sequence"/>
</dbReference>
<dbReference type="GO" id="GO:0009253">
    <property type="term" value="P:peptidoglycan catabolic process"/>
    <property type="evidence" value="ECO:0007669"/>
    <property type="project" value="InterPro"/>
</dbReference>
<evidence type="ECO:0000256" key="3">
    <source>
        <dbReference type="SAM" id="Phobius"/>
    </source>
</evidence>
<sequence>MIGKEACRFSLLEKSGESPGKGKSFVWPLISICFVAVLLVLSGYAAAQSSSAEMPVNKGRGIHQISGRSYVGGRKLQEAGIQVSWYPTVGILTLGTSVGPLRLFIGKDRYFEGFREKNFEKPVLEKDGEALVAMELLRSYPDIFSRISSDQGASGNSSIPEPTPAGHPAEFPEESIAMPTSAGETWPPSEKLDIDPFAEAVSPPLTNEAQESNLVQLIGVTSEGRPGEAVAISLSFANGKPLYDLQQIDEPRSLLLTLYGCAMESDGGVRTLAGKGSITDIVIDSADGDSLNLVANCSEPVTASISESDAAIILTVQPMVLELAVKASKVSGISPLSSNTVGGSDSVAVGSNKALSGSVTSAEPVQTVVPAGVDQLAEGIERNSLVLLSVFIDPGHGGKDNGLTGLNGGNFESSVNLQVALILARFLSAAGANVILSRENDRIVSGKERNDLLREKGSSMAVSIHCAWSGNPAMDGVSVFYPGLADRSYATAVKETLERELGCEERPAIKFPIRVFKGSPARCCLVEIGFLSNGSDSEKLSRSSYLVAVAKAIFEGIKNQAGRKR</sequence>
<feature type="compositionally biased region" description="Polar residues" evidence="2">
    <location>
        <begin position="149"/>
        <end position="160"/>
    </location>
</feature>
<accession>A0A2N1PU36</accession>
<feature type="transmembrane region" description="Helical" evidence="3">
    <location>
        <begin position="25"/>
        <end position="47"/>
    </location>
</feature>